<name>A0ABX1PNS7_9RHOO</name>
<protein>
    <submittedName>
        <fullName evidence="2">Uncharacterized protein</fullName>
    </submittedName>
</protein>
<reference evidence="2" key="1">
    <citation type="submission" date="2019-12" db="EMBL/GenBank/DDBJ databases">
        <title>Comparative genomics gives insights into the taxonomy of the Azoarcus-Aromatoleum group and reveals separate origins of nif in the plant-associated Azoarcus and non-plant-associated Aromatoleum sub-groups.</title>
        <authorList>
            <person name="Lafos M."/>
            <person name="Maluk M."/>
            <person name="Batista M."/>
            <person name="Junghare M."/>
            <person name="Carmona M."/>
            <person name="Faoro H."/>
            <person name="Cruz L.M."/>
            <person name="Battistoni F."/>
            <person name="De Souza E."/>
            <person name="Pedrosa F."/>
            <person name="Chen W.-M."/>
            <person name="Poole P.S."/>
            <person name="Dixon R.A."/>
            <person name="James E.K."/>
        </authorList>
    </citation>
    <scope>NUCLEOTIDE SEQUENCE</scope>
    <source>
        <strain evidence="2">LuFRes1</strain>
    </source>
</reference>
<sequence length="808" mass="82260">MAKVLNNQQLLDRRMKGLSFDGAPPAAPVGAVQGTGTGTSDSNLAALSRGEYVLPEATTAVVGKGRLDQLVRDTTGQEPGGKPVAPMHKRLSGFARGGALDTTFSDGNIGPFAGGALDTTFSDGNIGPFAGGALDTTFSDGNIGPFAGGALDTTFSDGNIGPFAGGALDTTFSDGNIPRVGLMGLAGGGMIDDLYGETQAKRAALRNYTPQPGNFPEQPAPRAPELRNFTPEPGRLQPGGTPPRISGIAPPPAAPSVPPVSSQGIADRVARSAAPKVGAAPAGMTPTPAASINYDIPPGHRARVGTATAAEFEAAQAAQRGAAPAAAPAAAKQGLISRLAAGAKVVPQTVANVAKSIPGFQAATGGLIGAGQSLADMGNGYRDEFNRSVGAESPLGTLAADTARTLANVGDAATFGLAGRIGRGIASATGGGSFGEGFTSDSDRDRFLASRQPQQVAQAPQMTDRERQDDIARRRAALEGPQAAVAPTANAAPAPVAAPAAAPKRGPIAGLAARAAKPAAAAQPSAPAIDPAVMADAQAAQAELDQSPIARVIWGSGGATVQYKDGTTKQTTNMDEVNAFHALTNRAAQQYAAQPVEIIAGRDRAQAVPELGYQIVPDAVARTGKTGDYVTGLAQAAMDRADPVAAELRARLAEIAAQGDNSIRVSNAAPDRDAAGRGLRNDLARIELSRKQQEADLEKQALSGNQEAIQRLNLLRSNGKSDDSRGKLVTDLVKAYSSSTMQPVGADGKPMTLEQFVSQGVQLASGGTAQPGPSYEQFAAQIRAKNPGANVTDAQLQAAYKQQFQKGQ</sequence>
<proteinExistence type="predicted"/>
<feature type="compositionally biased region" description="Low complexity" evidence="1">
    <location>
        <begin position="278"/>
        <end position="290"/>
    </location>
</feature>
<evidence type="ECO:0000313" key="2">
    <source>
        <dbReference type="EMBL" id="NMG26247.1"/>
    </source>
</evidence>
<comment type="caution">
    <text evidence="2">The sequence shown here is derived from an EMBL/GenBank/DDBJ whole genome shotgun (WGS) entry which is preliminary data.</text>
</comment>
<keyword evidence="3" id="KW-1185">Reference proteome</keyword>
<accession>A0ABX1PNS7</accession>
<feature type="compositionally biased region" description="Polar residues" evidence="1">
    <location>
        <begin position="451"/>
        <end position="461"/>
    </location>
</feature>
<feature type="region of interest" description="Disordered" evidence="1">
    <location>
        <begin position="449"/>
        <end position="468"/>
    </location>
</feature>
<gene>
    <name evidence="2" type="ORF">GO606_16295</name>
</gene>
<dbReference type="Proteomes" id="UP000615989">
    <property type="component" value="Unassembled WGS sequence"/>
</dbReference>
<organism evidence="2 3">
    <name type="scientific">Aromatoleum anaerobium</name>
    <dbReference type="NCBI Taxonomy" id="182180"/>
    <lineage>
        <taxon>Bacteria</taxon>
        <taxon>Pseudomonadati</taxon>
        <taxon>Pseudomonadota</taxon>
        <taxon>Betaproteobacteria</taxon>
        <taxon>Rhodocyclales</taxon>
        <taxon>Rhodocyclaceae</taxon>
        <taxon>Aromatoleum</taxon>
    </lineage>
</organism>
<feature type="region of interest" description="Disordered" evidence="1">
    <location>
        <begin position="207"/>
        <end position="296"/>
    </location>
</feature>
<dbReference type="EMBL" id="WTVG01000061">
    <property type="protein sequence ID" value="NMG26247.1"/>
    <property type="molecule type" value="Genomic_DNA"/>
</dbReference>
<feature type="compositionally biased region" description="Low complexity" evidence="1">
    <location>
        <begin position="483"/>
        <end position="502"/>
    </location>
</feature>
<evidence type="ECO:0000313" key="3">
    <source>
        <dbReference type="Proteomes" id="UP000615989"/>
    </source>
</evidence>
<feature type="region of interest" description="Disordered" evidence="1">
    <location>
        <begin position="479"/>
        <end position="502"/>
    </location>
</feature>
<feature type="compositionally biased region" description="Pro residues" evidence="1">
    <location>
        <begin position="249"/>
        <end position="258"/>
    </location>
</feature>
<evidence type="ECO:0000256" key="1">
    <source>
        <dbReference type="SAM" id="MobiDB-lite"/>
    </source>
</evidence>